<sequence length="268" mass="30823">MEVLEFGECFPDDPQKPIFTIVVYKIDDDYYTARISERGIDKSDITRSKLEDVVIIPKTAFQPRYSAQQFTLVQPTGSHFVKRASLISYHHIDRVGNDRIAQDLLQEAQVCEWLRRHSHRNIAEYIGCETDDGRIAGLCFTRYKDSLMQRLNPGSLNERAFAASAHIDQGWCNDILTGIKNALHHLHSLNLVHNDLNPANIMLDHEDIPKLIDFGSCRQVGETLKNVGRTYEWYDERVQYADKSNDLDALSEIGAWMRGEMDGFKFEE</sequence>
<name>A0ABR0T8Q6_AURPU</name>
<dbReference type="PANTHER" id="PTHR48015:SF25">
    <property type="entry name" value="SERINE_THREONINE-PROTEIN KINASE FLR-4"/>
    <property type="match status" value="1"/>
</dbReference>
<dbReference type="Pfam" id="PF00069">
    <property type="entry name" value="Pkinase"/>
    <property type="match status" value="1"/>
</dbReference>
<dbReference type="EMBL" id="JASGXD010000017">
    <property type="protein sequence ID" value="KAK6000487.1"/>
    <property type="molecule type" value="Genomic_DNA"/>
</dbReference>
<dbReference type="InterPro" id="IPR011009">
    <property type="entry name" value="Kinase-like_dom_sf"/>
</dbReference>
<organism evidence="2 3">
    <name type="scientific">Aureobasidium pullulans</name>
    <name type="common">Black yeast</name>
    <name type="synonym">Pullularia pullulans</name>
    <dbReference type="NCBI Taxonomy" id="5580"/>
    <lineage>
        <taxon>Eukaryota</taxon>
        <taxon>Fungi</taxon>
        <taxon>Dikarya</taxon>
        <taxon>Ascomycota</taxon>
        <taxon>Pezizomycotina</taxon>
        <taxon>Dothideomycetes</taxon>
        <taxon>Dothideomycetidae</taxon>
        <taxon>Dothideales</taxon>
        <taxon>Saccotheciaceae</taxon>
        <taxon>Aureobasidium</taxon>
    </lineage>
</organism>
<dbReference type="InterPro" id="IPR000719">
    <property type="entry name" value="Prot_kinase_dom"/>
</dbReference>
<dbReference type="Proteomes" id="UP001341245">
    <property type="component" value="Unassembled WGS sequence"/>
</dbReference>
<comment type="caution">
    <text evidence="2">The sequence shown here is derived from an EMBL/GenBank/DDBJ whole genome shotgun (WGS) entry which is preliminary data.</text>
</comment>
<dbReference type="PANTHER" id="PTHR48015">
    <property type="entry name" value="SERINE/THREONINE-PROTEIN KINASE TAO"/>
    <property type="match status" value="1"/>
</dbReference>
<keyword evidence="3" id="KW-1185">Reference proteome</keyword>
<proteinExistence type="predicted"/>
<evidence type="ECO:0000313" key="3">
    <source>
        <dbReference type="Proteomes" id="UP001341245"/>
    </source>
</evidence>
<dbReference type="Gene3D" id="1.10.510.10">
    <property type="entry name" value="Transferase(Phosphotransferase) domain 1"/>
    <property type="match status" value="1"/>
</dbReference>
<protein>
    <recommendedName>
        <fullName evidence="1">Protein kinase domain-containing protein</fullName>
    </recommendedName>
</protein>
<dbReference type="InterPro" id="IPR050285">
    <property type="entry name" value="STE20_Ser/Thr_kinase"/>
</dbReference>
<evidence type="ECO:0000313" key="2">
    <source>
        <dbReference type="EMBL" id="KAK6000487.1"/>
    </source>
</evidence>
<dbReference type="SUPFAM" id="SSF56112">
    <property type="entry name" value="Protein kinase-like (PK-like)"/>
    <property type="match status" value="1"/>
</dbReference>
<gene>
    <name evidence="2" type="ORF">QM012_003733</name>
</gene>
<accession>A0ABR0T8Q6</accession>
<evidence type="ECO:0000259" key="1">
    <source>
        <dbReference type="PROSITE" id="PS50011"/>
    </source>
</evidence>
<dbReference type="PROSITE" id="PS50011">
    <property type="entry name" value="PROTEIN_KINASE_DOM"/>
    <property type="match status" value="1"/>
</dbReference>
<feature type="domain" description="Protein kinase" evidence="1">
    <location>
        <begin position="50"/>
        <end position="268"/>
    </location>
</feature>
<reference evidence="2 3" key="1">
    <citation type="submission" date="2023-11" db="EMBL/GenBank/DDBJ databases">
        <title>Draft genome sequence and annotation of the polyextremotolerant black yeast-like fungus Aureobasidium pullulans NRRL 62042.</title>
        <authorList>
            <person name="Dielentheis-Frenken M.R.E."/>
            <person name="Wibberg D."/>
            <person name="Blank L.M."/>
            <person name="Tiso T."/>
        </authorList>
    </citation>
    <scope>NUCLEOTIDE SEQUENCE [LARGE SCALE GENOMIC DNA]</scope>
    <source>
        <strain evidence="2 3">NRRL 62042</strain>
    </source>
</reference>